<dbReference type="RefSeq" id="WP_155041078.1">
    <property type="nucleotide sequence ID" value="NZ_WMIG01000013.1"/>
</dbReference>
<protein>
    <submittedName>
        <fullName evidence="1">Uncharacterized protein</fullName>
    </submittedName>
</protein>
<proteinExistence type="predicted"/>
<dbReference type="EMBL" id="WMIG01000013">
    <property type="protein sequence ID" value="MTH61136.1"/>
    <property type="molecule type" value="Genomic_DNA"/>
</dbReference>
<evidence type="ECO:0000313" key="2">
    <source>
        <dbReference type="Proteomes" id="UP000449846"/>
    </source>
</evidence>
<organism evidence="1 2">
    <name type="scientific">Paracoccus litorisediminis</name>
    <dbReference type="NCBI Taxonomy" id="2006130"/>
    <lineage>
        <taxon>Bacteria</taxon>
        <taxon>Pseudomonadati</taxon>
        <taxon>Pseudomonadota</taxon>
        <taxon>Alphaproteobacteria</taxon>
        <taxon>Rhodobacterales</taxon>
        <taxon>Paracoccaceae</taxon>
        <taxon>Paracoccus</taxon>
    </lineage>
</organism>
<gene>
    <name evidence="1" type="ORF">GL300_18155</name>
</gene>
<dbReference type="Proteomes" id="UP000449846">
    <property type="component" value="Unassembled WGS sequence"/>
</dbReference>
<name>A0A844HMN9_9RHOB</name>
<accession>A0A844HMN9</accession>
<dbReference type="AlphaFoldDB" id="A0A844HMN9"/>
<reference evidence="1 2" key="1">
    <citation type="submission" date="2019-11" db="EMBL/GenBank/DDBJ databases">
        <authorList>
            <person name="Dong K."/>
        </authorList>
    </citation>
    <scope>NUCLEOTIDE SEQUENCE [LARGE SCALE GENOMIC DNA]</scope>
    <source>
        <strain evidence="1 2">NBRC 112902</strain>
    </source>
</reference>
<keyword evidence="2" id="KW-1185">Reference proteome</keyword>
<comment type="caution">
    <text evidence="1">The sequence shown here is derived from an EMBL/GenBank/DDBJ whole genome shotgun (WGS) entry which is preliminary data.</text>
</comment>
<evidence type="ECO:0000313" key="1">
    <source>
        <dbReference type="EMBL" id="MTH61136.1"/>
    </source>
</evidence>
<dbReference type="OrthoDB" id="8117402at2"/>
<sequence>MFFTEIRNTVALLSNRGALQEVKLYAYDGRVHAKIGSSYHALLATDSVRGTNRTLVEVRGDFEIRKGRLYYEFEGEAESRVVQILKAA</sequence>